<organism evidence="1 2">
    <name type="scientific">Vibrio phage vB_VspP_pVa5</name>
    <dbReference type="NCBI Taxonomy" id="1913109"/>
    <lineage>
        <taxon>Viruses</taxon>
        <taxon>Duplodnaviria</taxon>
        <taxon>Heunggongvirae</taxon>
        <taxon>Uroviricota</taxon>
        <taxon>Caudoviricetes</taxon>
        <taxon>Schitoviridae</taxon>
        <taxon>Pontosvirinae</taxon>
        <taxon>Galateavirus</taxon>
        <taxon>Galateavirus PVA5</taxon>
    </lineage>
</organism>
<dbReference type="Proteomes" id="UP000225978">
    <property type="component" value="Segment"/>
</dbReference>
<gene>
    <name evidence="1" type="ORF">vBVspPpVa5_0030</name>
</gene>
<sequence length="721" mass="82234">MKPFEDMVHNPLSEKLVSVLCNKTQSDNPLFFRVLIAYYLAKVVGTMRPEIQTMDRGTIPINMYAINLAPSGFSKGYSTNLIETQVIHKFKDFFLKNTLPIIGEQSLKDLAMERAATKGTDPDKEREDVNIEFTKLGKFVFSFSEGTAPAVKQMRHKLLMAKTGAVNLEMDEIGSNLIANTDVLNSFLELYDVGKTKPKLIKNTVENVRSEDIDGCTPTNMMLFGTPDKLFDGGKTEEEFYSFLSTGYARRCLFGFVKNHTNDMLTLDPAEILKRRTDGNNSKFLSDVADQLEKIAEPQNHGKKLLVDQAVTLQIIEYEMRCAQRAGMMPEMQSIARAEMTHRYFKALKLAGTYAFIDGSHNIKSNHFEEAVKLVEESGDALQELLKRDKPHVKLAKYLADVGSDVTYADLLEDVPTFKGSAAFKNEQMNLATAWGYKNNIVIKKSFVDGIEFFSADSLDETNLDEMIFSMSTDVAYNYQNHVYKWDDLHELVQEDGIHWVAHHLTNGHRADDNIIPGFNMVCIDVDEGVSLATAKLLLKDHKCLFYTTKRHQLLDDDGTQHGDRFRILFPTNYKLELNSEDYKEFMQNVYDWLPFKVDDGTCDRPRKWMSHEHEYEYNDGEILDVLPFIPKSSKADEQKKRVTDLQSLDNLERWFIQKTGKGNRSNQMIKYALMLVDSGKDYDEVQDAVIALNSKMQDSMDLSEIYSTIMKSVGNKLSKK</sequence>
<evidence type="ECO:0000313" key="1">
    <source>
        <dbReference type="EMBL" id="APC46022.1"/>
    </source>
</evidence>
<dbReference type="EMBL" id="KX889068">
    <property type="protein sequence ID" value="APC46022.1"/>
    <property type="molecule type" value="Genomic_DNA"/>
</dbReference>
<evidence type="ECO:0000313" key="2">
    <source>
        <dbReference type="Proteomes" id="UP000225978"/>
    </source>
</evidence>
<keyword evidence="2" id="KW-1185">Reference proteome</keyword>
<proteinExistence type="predicted"/>
<accession>A0A1J0GV14</accession>
<reference evidence="1 2" key="1">
    <citation type="journal article" date="2017" name="Viruses">
        <title>Stumbling across the Same Phage: Comparative Genomics of Widespread Temperate Phages Infecting the Fish Pathogen Vibrio anguillarum.</title>
        <authorList>
            <person name="Kalatzis P.G."/>
            <person name="Rorbo N.I."/>
            <person name="Castillo D."/>
            <person name="Mauritzen J.J."/>
            <person name="Jorgensen J."/>
            <person name="Kokkari C."/>
            <person name="Zhang F."/>
            <person name="Katharios P."/>
            <person name="Middelboe M."/>
        </authorList>
    </citation>
    <scope>NUCLEOTIDE SEQUENCE [LARGE SCALE GENOMIC DNA]</scope>
</reference>
<protein>
    <submittedName>
        <fullName evidence="1">DNA primase protein</fullName>
    </submittedName>
</protein>
<name>A0A1J0GV14_9CAUD</name>